<sequence>MSCLLHLVRQRMSKDLIAGSG</sequence>
<evidence type="ECO:0000313" key="1">
    <source>
        <dbReference type="EMBL" id="JAD65929.1"/>
    </source>
</evidence>
<dbReference type="EMBL" id="GBRH01231966">
    <property type="protein sequence ID" value="JAD65929.1"/>
    <property type="molecule type" value="Transcribed_RNA"/>
</dbReference>
<name>A0A0A9BPL8_ARUDO</name>
<proteinExistence type="predicted"/>
<organism evidence="1">
    <name type="scientific">Arundo donax</name>
    <name type="common">Giant reed</name>
    <name type="synonym">Donax arundinaceus</name>
    <dbReference type="NCBI Taxonomy" id="35708"/>
    <lineage>
        <taxon>Eukaryota</taxon>
        <taxon>Viridiplantae</taxon>
        <taxon>Streptophyta</taxon>
        <taxon>Embryophyta</taxon>
        <taxon>Tracheophyta</taxon>
        <taxon>Spermatophyta</taxon>
        <taxon>Magnoliopsida</taxon>
        <taxon>Liliopsida</taxon>
        <taxon>Poales</taxon>
        <taxon>Poaceae</taxon>
        <taxon>PACMAD clade</taxon>
        <taxon>Arundinoideae</taxon>
        <taxon>Arundineae</taxon>
        <taxon>Arundo</taxon>
    </lineage>
</organism>
<accession>A0A0A9BPL8</accession>
<reference evidence="1" key="2">
    <citation type="journal article" date="2015" name="Data Brief">
        <title>Shoot transcriptome of the giant reed, Arundo donax.</title>
        <authorList>
            <person name="Barrero R.A."/>
            <person name="Guerrero F.D."/>
            <person name="Moolhuijzen P."/>
            <person name="Goolsby J.A."/>
            <person name="Tidwell J."/>
            <person name="Bellgard S.E."/>
            <person name="Bellgard M.I."/>
        </authorList>
    </citation>
    <scope>NUCLEOTIDE SEQUENCE</scope>
    <source>
        <tissue evidence="1">Shoot tissue taken approximately 20 cm above the soil surface</tissue>
    </source>
</reference>
<dbReference type="AlphaFoldDB" id="A0A0A9BPL8"/>
<protein>
    <submittedName>
        <fullName evidence="1">Uncharacterized protein</fullName>
    </submittedName>
</protein>
<reference evidence="1" key="1">
    <citation type="submission" date="2014-09" db="EMBL/GenBank/DDBJ databases">
        <authorList>
            <person name="Magalhaes I.L.F."/>
            <person name="Oliveira U."/>
            <person name="Santos F.R."/>
            <person name="Vidigal T.H.D.A."/>
            <person name="Brescovit A.D."/>
            <person name="Santos A.J."/>
        </authorList>
    </citation>
    <scope>NUCLEOTIDE SEQUENCE</scope>
    <source>
        <tissue evidence="1">Shoot tissue taken approximately 20 cm above the soil surface</tissue>
    </source>
</reference>